<keyword evidence="1" id="KW-0472">Membrane</keyword>
<sequence length="58" mass="6886">MITKTTVALRFVRIEKDYHIKLFSAVIFNITVILFSGKPVNLRKPFLYYKKPSFYTDL</sequence>
<dbReference type="AlphaFoldDB" id="F0EIR6"/>
<accession>F0EIR6</accession>
<reference evidence="2 3" key="1">
    <citation type="submission" date="2011-01" db="EMBL/GenBank/DDBJ databases">
        <authorList>
            <person name="Muzny D."/>
            <person name="Qin X."/>
            <person name="Deng J."/>
            <person name="Jiang H."/>
            <person name="Liu Y."/>
            <person name="Qu J."/>
            <person name="Song X.-Z."/>
            <person name="Zhang L."/>
            <person name="Thornton R."/>
            <person name="Coyle M."/>
            <person name="Francisco L."/>
            <person name="Jackson L."/>
            <person name="Javaid M."/>
            <person name="Korchina V."/>
            <person name="Kovar C."/>
            <person name="Mata R."/>
            <person name="Mathew T."/>
            <person name="Ngo R."/>
            <person name="Nguyen L."/>
            <person name="Nguyen N."/>
            <person name="Okwuonu G."/>
            <person name="Ongeri F."/>
            <person name="Pham C."/>
            <person name="Simmons D."/>
            <person name="Wilczek-Boney K."/>
            <person name="Hale W."/>
            <person name="Jakkamsetti A."/>
            <person name="Pham P."/>
            <person name="Ruth R."/>
            <person name="San Lucas F."/>
            <person name="Warren J."/>
            <person name="Zhang J."/>
            <person name="Zhao Z."/>
            <person name="Zhou C."/>
            <person name="Zhu D."/>
            <person name="Lee S."/>
            <person name="Bess C."/>
            <person name="Blankenburg K."/>
            <person name="Forbes L."/>
            <person name="Fu Q."/>
            <person name="Gubbala S."/>
            <person name="Hirani K."/>
            <person name="Jayaseelan J.C."/>
            <person name="Lara F."/>
            <person name="Munidasa M."/>
            <person name="Palculict T."/>
            <person name="Patil S."/>
            <person name="Pu L.-L."/>
            <person name="Saada N."/>
            <person name="Tang L."/>
            <person name="Weissenberger G."/>
            <person name="Zhu Y."/>
            <person name="Hemphill L."/>
            <person name="Shang Y."/>
            <person name="Youmans B."/>
            <person name="Ayvaz T."/>
            <person name="Ross M."/>
            <person name="Santibanez J."/>
            <person name="Aqrawi P."/>
            <person name="Gross S."/>
            <person name="Joshi V."/>
            <person name="Fowler G."/>
            <person name="Nazareth L."/>
            <person name="Reid J."/>
            <person name="Worley K."/>
            <person name="Petrosino J."/>
            <person name="Highlander S."/>
            <person name="Gibbs R."/>
        </authorList>
    </citation>
    <scope>NUCLEOTIDE SEQUENCE [LARGE SCALE GENOMIC DNA]</scope>
    <source>
        <strain evidence="2 3">ATCC 12755</strain>
    </source>
</reference>
<dbReference type="Proteomes" id="UP000004835">
    <property type="component" value="Unassembled WGS sequence"/>
</dbReference>
<dbReference type="EMBL" id="AEWT01000010">
    <property type="protein sequence ID" value="EGC69966.1"/>
    <property type="molecule type" value="Genomic_DNA"/>
</dbReference>
<feature type="transmembrane region" description="Helical" evidence="1">
    <location>
        <begin position="20"/>
        <end position="37"/>
    </location>
</feature>
<comment type="caution">
    <text evidence="2">The sequence shown here is derived from an EMBL/GenBank/DDBJ whole genome shotgun (WGS) entry which is preliminary data.</text>
</comment>
<name>F0EIR6_ENTCA</name>
<dbReference type="HOGENOM" id="CLU_2972264_0_0_9"/>
<evidence type="ECO:0000256" key="1">
    <source>
        <dbReference type="SAM" id="Phobius"/>
    </source>
</evidence>
<gene>
    <name evidence="2" type="ORF">HMPREF9087_1354</name>
</gene>
<protein>
    <submittedName>
        <fullName evidence="2">Uncharacterized protein</fullName>
    </submittedName>
</protein>
<evidence type="ECO:0000313" key="3">
    <source>
        <dbReference type="Proteomes" id="UP000004835"/>
    </source>
</evidence>
<organism evidence="2 3">
    <name type="scientific">Enterococcus casseliflavus ATCC 12755</name>
    <dbReference type="NCBI Taxonomy" id="888066"/>
    <lineage>
        <taxon>Bacteria</taxon>
        <taxon>Bacillati</taxon>
        <taxon>Bacillota</taxon>
        <taxon>Bacilli</taxon>
        <taxon>Lactobacillales</taxon>
        <taxon>Enterococcaceae</taxon>
        <taxon>Enterococcus</taxon>
    </lineage>
</organism>
<keyword evidence="1" id="KW-1133">Transmembrane helix</keyword>
<evidence type="ECO:0000313" key="2">
    <source>
        <dbReference type="EMBL" id="EGC69966.1"/>
    </source>
</evidence>
<proteinExistence type="predicted"/>
<keyword evidence="1" id="KW-0812">Transmembrane</keyword>